<evidence type="ECO:0000313" key="2">
    <source>
        <dbReference type="EMBL" id="MFB9058262.1"/>
    </source>
</evidence>
<dbReference type="Pfam" id="PF01272">
    <property type="entry name" value="GreA_GreB"/>
    <property type="match status" value="1"/>
</dbReference>
<proteinExistence type="predicted"/>
<keyword evidence="2" id="KW-0648">Protein biosynthesis</keyword>
<keyword evidence="2" id="KW-0251">Elongation factor</keyword>
<dbReference type="Gene3D" id="3.10.50.30">
    <property type="entry name" value="Transcription elongation factor, GreA/GreB, C-terminal domain"/>
    <property type="match status" value="1"/>
</dbReference>
<comment type="caution">
    <text evidence="2">The sequence shown here is derived from an EMBL/GenBank/DDBJ whole genome shotgun (WGS) entry which is preliminary data.</text>
</comment>
<accession>A0ABV5FFM2</accession>
<sequence length="39" mass="4248">MSFISPVAQLLMGKKVGALVVLKLADENRVFNVIAIAYK</sequence>
<reference evidence="2 3" key="1">
    <citation type="submission" date="2024-09" db="EMBL/GenBank/DDBJ databases">
        <authorList>
            <person name="Sun Q."/>
            <person name="Mori K."/>
        </authorList>
    </citation>
    <scope>NUCLEOTIDE SEQUENCE [LARGE SCALE GENOMIC DNA]</scope>
    <source>
        <strain evidence="2 3">CECT 8622</strain>
    </source>
</reference>
<feature type="domain" description="Transcription elongation factor GreA/GreB C-terminal" evidence="1">
    <location>
        <begin position="1"/>
        <end position="38"/>
    </location>
</feature>
<gene>
    <name evidence="2" type="ORF">ACFFU9_16070</name>
</gene>
<dbReference type="RefSeq" id="WP_379862507.1">
    <property type="nucleotide sequence ID" value="NZ_JBHMFC010000105.1"/>
</dbReference>
<dbReference type="InterPro" id="IPR036953">
    <property type="entry name" value="GreA/GreB_C_sf"/>
</dbReference>
<organism evidence="2 3">
    <name type="scientific">Mariniflexile ostreae</name>
    <dbReference type="NCBI Taxonomy" id="1520892"/>
    <lineage>
        <taxon>Bacteria</taxon>
        <taxon>Pseudomonadati</taxon>
        <taxon>Bacteroidota</taxon>
        <taxon>Flavobacteriia</taxon>
        <taxon>Flavobacteriales</taxon>
        <taxon>Flavobacteriaceae</taxon>
        <taxon>Mariniflexile</taxon>
    </lineage>
</organism>
<protein>
    <submittedName>
        <fullName evidence="2">GreA/GreB family elongation factor</fullName>
    </submittedName>
</protein>
<dbReference type="InterPro" id="IPR001437">
    <property type="entry name" value="Tscrpt_elong_fac_GreA/B_C"/>
</dbReference>
<dbReference type="Proteomes" id="UP001589585">
    <property type="component" value="Unassembled WGS sequence"/>
</dbReference>
<evidence type="ECO:0000259" key="1">
    <source>
        <dbReference type="Pfam" id="PF01272"/>
    </source>
</evidence>
<dbReference type="GO" id="GO:0003746">
    <property type="term" value="F:translation elongation factor activity"/>
    <property type="evidence" value="ECO:0007669"/>
    <property type="project" value="UniProtKB-KW"/>
</dbReference>
<evidence type="ECO:0000313" key="3">
    <source>
        <dbReference type="Proteomes" id="UP001589585"/>
    </source>
</evidence>
<name>A0ABV5FFM2_9FLAO</name>
<keyword evidence="3" id="KW-1185">Reference proteome</keyword>
<dbReference type="SUPFAM" id="SSF54534">
    <property type="entry name" value="FKBP-like"/>
    <property type="match status" value="1"/>
</dbReference>
<dbReference type="EMBL" id="JBHMFC010000105">
    <property type="protein sequence ID" value="MFB9058262.1"/>
    <property type="molecule type" value="Genomic_DNA"/>
</dbReference>